<dbReference type="InterPro" id="IPR039131">
    <property type="entry name" value="NDUFAF1"/>
</dbReference>
<proteinExistence type="inferred from homology"/>
<comment type="similarity">
    <text evidence="1">Belongs to the CIA30 family.</text>
</comment>
<dbReference type="OrthoDB" id="426386at2759"/>
<organism evidence="3 4">
    <name type="scientific">Fragilariopsis cylindrus CCMP1102</name>
    <dbReference type="NCBI Taxonomy" id="635003"/>
    <lineage>
        <taxon>Eukaryota</taxon>
        <taxon>Sar</taxon>
        <taxon>Stramenopiles</taxon>
        <taxon>Ochrophyta</taxon>
        <taxon>Bacillariophyta</taxon>
        <taxon>Bacillariophyceae</taxon>
        <taxon>Bacillariophycidae</taxon>
        <taxon>Bacillariales</taxon>
        <taxon>Bacillariaceae</taxon>
        <taxon>Fragilariopsis</taxon>
    </lineage>
</organism>
<feature type="domain" description="NADH:ubiquinone oxidoreductase intermediate-associated protein 30" evidence="2">
    <location>
        <begin position="17"/>
        <end position="169"/>
    </location>
</feature>
<sequence>MPNSNNIACTLEKFTPQQLPEHPLIVNDNVMGGVSQGQWLTQTNTFFGTTSLQNNGGFASLRWRFERIQNWSYATGIYLKVRHSKSEQHTFRLVMKDTTCEQARGANYKNVFSNPDDEEGPILIPFKAFDQIEQMGRQLTGPSLNPLAITEIGVMAIKPTVVGEFELAIEEWGVYV</sequence>
<evidence type="ECO:0000313" key="4">
    <source>
        <dbReference type="Proteomes" id="UP000095751"/>
    </source>
</evidence>
<dbReference type="InterPro" id="IPR008979">
    <property type="entry name" value="Galactose-bd-like_sf"/>
</dbReference>
<dbReference type="EMBL" id="KV784394">
    <property type="protein sequence ID" value="OEU06937.1"/>
    <property type="molecule type" value="Genomic_DNA"/>
</dbReference>
<reference evidence="3 4" key="1">
    <citation type="submission" date="2016-09" db="EMBL/GenBank/DDBJ databases">
        <title>Extensive genetic diversity and differential bi-allelic expression allows diatom success in the polar Southern Ocean.</title>
        <authorList>
            <consortium name="DOE Joint Genome Institute"/>
            <person name="Mock T."/>
            <person name="Otillar R.P."/>
            <person name="Strauss J."/>
            <person name="Dupont C."/>
            <person name="Frickenhaus S."/>
            <person name="Maumus F."/>
            <person name="Mcmullan M."/>
            <person name="Sanges R."/>
            <person name="Schmutz J."/>
            <person name="Toseland A."/>
            <person name="Valas R."/>
            <person name="Veluchamy A."/>
            <person name="Ward B.J."/>
            <person name="Allen A."/>
            <person name="Barry K."/>
            <person name="Falciatore A."/>
            <person name="Ferrante M."/>
            <person name="Fortunato A.E."/>
            <person name="Gloeckner G."/>
            <person name="Gruber A."/>
            <person name="Hipkin R."/>
            <person name="Janech M."/>
            <person name="Kroth P."/>
            <person name="Leese F."/>
            <person name="Lindquist E."/>
            <person name="Lyon B.R."/>
            <person name="Martin J."/>
            <person name="Mayer C."/>
            <person name="Parker M."/>
            <person name="Quesneville H."/>
            <person name="Raymond J."/>
            <person name="Uhlig C."/>
            <person name="Valentin K.U."/>
            <person name="Worden A.Z."/>
            <person name="Armbrust E.V."/>
            <person name="Bowler C."/>
            <person name="Green B."/>
            <person name="Moulton V."/>
            <person name="Van Oosterhout C."/>
            <person name="Grigoriev I."/>
        </authorList>
    </citation>
    <scope>NUCLEOTIDE SEQUENCE [LARGE SCALE GENOMIC DNA]</scope>
    <source>
        <strain evidence="3 4">CCMP1102</strain>
    </source>
</reference>
<dbReference type="SUPFAM" id="SSF49785">
    <property type="entry name" value="Galactose-binding domain-like"/>
    <property type="match status" value="1"/>
</dbReference>
<dbReference type="AlphaFoldDB" id="A0A1E7EM68"/>
<accession>A0A1E7EM68</accession>
<dbReference type="Pfam" id="PF08547">
    <property type="entry name" value="CIA30"/>
    <property type="match status" value="1"/>
</dbReference>
<dbReference type="InParanoid" id="A0A1E7EM68"/>
<name>A0A1E7EM68_9STRA</name>
<dbReference type="PANTHER" id="PTHR13194">
    <property type="entry name" value="COMPLEX I INTERMEDIATE-ASSOCIATED PROTEIN 30"/>
    <property type="match status" value="1"/>
</dbReference>
<dbReference type="Proteomes" id="UP000095751">
    <property type="component" value="Unassembled WGS sequence"/>
</dbReference>
<dbReference type="GO" id="GO:0051082">
    <property type="term" value="F:unfolded protein binding"/>
    <property type="evidence" value="ECO:0007669"/>
    <property type="project" value="TreeGrafter"/>
</dbReference>
<dbReference type="GO" id="GO:0010257">
    <property type="term" value="P:NADH dehydrogenase complex assembly"/>
    <property type="evidence" value="ECO:0007669"/>
    <property type="project" value="TreeGrafter"/>
</dbReference>
<gene>
    <name evidence="3" type="ORF">FRACYDRAFT_198882</name>
</gene>
<evidence type="ECO:0000313" key="3">
    <source>
        <dbReference type="EMBL" id="OEU06937.1"/>
    </source>
</evidence>
<evidence type="ECO:0000259" key="2">
    <source>
        <dbReference type="Pfam" id="PF08547"/>
    </source>
</evidence>
<keyword evidence="4" id="KW-1185">Reference proteome</keyword>
<protein>
    <recommendedName>
        <fullName evidence="2">NADH:ubiquinone oxidoreductase intermediate-associated protein 30 domain-containing protein</fullName>
    </recommendedName>
</protein>
<evidence type="ECO:0000256" key="1">
    <source>
        <dbReference type="ARBA" id="ARBA00007884"/>
    </source>
</evidence>
<dbReference type="KEGG" id="fcy:FRACYDRAFT_198882"/>
<dbReference type="PANTHER" id="PTHR13194:SF19">
    <property type="entry name" value="NAD(P)-BINDING ROSSMANN-FOLD SUPERFAMILY PROTEIN"/>
    <property type="match status" value="1"/>
</dbReference>
<dbReference type="InterPro" id="IPR013857">
    <property type="entry name" value="NADH-UbQ_OxRdtase-assoc_prot30"/>
</dbReference>